<evidence type="ECO:0000313" key="1">
    <source>
        <dbReference type="EMBL" id="OGC34695.1"/>
    </source>
</evidence>
<gene>
    <name evidence="1" type="ORF">A2462_03120</name>
</gene>
<sequence length="133" mass="15161">MNYHDIVVAVYDTISSENAGQFNYFKVIFDDSGEVDLLLLRELYKDSSMASAENAIPGMIGPFADLVELNRYALKLCEKVEKKQICIYSVDEYSAIIEKASTTEEFRELIVTNGNKIENLDYSKKGSFFKKIF</sequence>
<name>A0A1F4TPQ8_UNCSA</name>
<accession>A0A1F4TPQ8</accession>
<organism evidence="1 2">
    <name type="scientific">candidate division WOR-1 bacterium RIFOXYC2_FULL_41_25</name>
    <dbReference type="NCBI Taxonomy" id="1802586"/>
    <lineage>
        <taxon>Bacteria</taxon>
        <taxon>Bacillati</taxon>
        <taxon>Saganbacteria</taxon>
    </lineage>
</organism>
<protein>
    <submittedName>
        <fullName evidence="1">Uncharacterized protein</fullName>
    </submittedName>
</protein>
<evidence type="ECO:0000313" key="2">
    <source>
        <dbReference type="Proteomes" id="UP000177309"/>
    </source>
</evidence>
<dbReference type="EMBL" id="MEUI01000013">
    <property type="protein sequence ID" value="OGC34695.1"/>
    <property type="molecule type" value="Genomic_DNA"/>
</dbReference>
<reference evidence="1 2" key="1">
    <citation type="journal article" date="2016" name="Nat. Commun.">
        <title>Thousands of microbial genomes shed light on interconnected biogeochemical processes in an aquifer system.</title>
        <authorList>
            <person name="Anantharaman K."/>
            <person name="Brown C.T."/>
            <person name="Hug L.A."/>
            <person name="Sharon I."/>
            <person name="Castelle C.J."/>
            <person name="Probst A.J."/>
            <person name="Thomas B.C."/>
            <person name="Singh A."/>
            <person name="Wilkins M.J."/>
            <person name="Karaoz U."/>
            <person name="Brodie E.L."/>
            <person name="Williams K.H."/>
            <person name="Hubbard S.S."/>
            <person name="Banfield J.F."/>
        </authorList>
    </citation>
    <scope>NUCLEOTIDE SEQUENCE [LARGE SCALE GENOMIC DNA]</scope>
</reference>
<proteinExistence type="predicted"/>
<dbReference type="AlphaFoldDB" id="A0A1F4TPQ8"/>
<comment type="caution">
    <text evidence="1">The sequence shown here is derived from an EMBL/GenBank/DDBJ whole genome shotgun (WGS) entry which is preliminary data.</text>
</comment>
<dbReference type="Proteomes" id="UP000177309">
    <property type="component" value="Unassembled WGS sequence"/>
</dbReference>